<keyword evidence="2" id="KW-0433">Leucine-rich repeat</keyword>
<keyword evidence="1" id="KW-0343">GTPase activation</keyword>
<name>A0A9W7G372_9STRA</name>
<proteinExistence type="predicted"/>
<dbReference type="Proteomes" id="UP001165065">
    <property type="component" value="Unassembled WGS sequence"/>
</dbReference>
<dbReference type="Pfam" id="PF13516">
    <property type="entry name" value="LRR_6"/>
    <property type="match status" value="3"/>
</dbReference>
<dbReference type="AlphaFoldDB" id="A0A9W7G372"/>
<dbReference type="GO" id="GO:0005634">
    <property type="term" value="C:nucleus"/>
    <property type="evidence" value="ECO:0007669"/>
    <property type="project" value="TreeGrafter"/>
</dbReference>
<reference evidence="5" key="1">
    <citation type="journal article" date="2023" name="Commun. Biol.">
        <title>Genome analysis of Parmales, the sister group of diatoms, reveals the evolutionary specialization of diatoms from phago-mixotrophs to photoautotrophs.</title>
        <authorList>
            <person name="Ban H."/>
            <person name="Sato S."/>
            <person name="Yoshikawa S."/>
            <person name="Yamada K."/>
            <person name="Nakamura Y."/>
            <person name="Ichinomiya M."/>
            <person name="Sato N."/>
            <person name="Blanc-Mathieu R."/>
            <person name="Endo H."/>
            <person name="Kuwata A."/>
            <person name="Ogata H."/>
        </authorList>
    </citation>
    <scope>NUCLEOTIDE SEQUENCE [LARGE SCALE GENOMIC DNA]</scope>
</reference>
<dbReference type="GO" id="GO:0006913">
    <property type="term" value="P:nucleocytoplasmic transport"/>
    <property type="evidence" value="ECO:0007669"/>
    <property type="project" value="TreeGrafter"/>
</dbReference>
<evidence type="ECO:0000313" key="5">
    <source>
        <dbReference type="Proteomes" id="UP001165065"/>
    </source>
</evidence>
<evidence type="ECO:0000256" key="3">
    <source>
        <dbReference type="ARBA" id="ARBA00022737"/>
    </source>
</evidence>
<comment type="caution">
    <text evidence="4">The sequence shown here is derived from an EMBL/GenBank/DDBJ whole genome shotgun (WGS) entry which is preliminary data.</text>
</comment>
<dbReference type="PANTHER" id="PTHR24113">
    <property type="entry name" value="RAN GTPASE-ACTIVATING PROTEIN 1"/>
    <property type="match status" value="1"/>
</dbReference>
<organism evidence="4 5">
    <name type="scientific">Triparma columacea</name>
    <dbReference type="NCBI Taxonomy" id="722753"/>
    <lineage>
        <taxon>Eukaryota</taxon>
        <taxon>Sar</taxon>
        <taxon>Stramenopiles</taxon>
        <taxon>Ochrophyta</taxon>
        <taxon>Bolidophyceae</taxon>
        <taxon>Parmales</taxon>
        <taxon>Triparmaceae</taxon>
        <taxon>Triparma</taxon>
    </lineage>
</organism>
<keyword evidence="3" id="KW-0677">Repeat</keyword>
<dbReference type="InterPro" id="IPR032675">
    <property type="entry name" value="LRR_dom_sf"/>
</dbReference>
<dbReference type="GO" id="GO:0005829">
    <property type="term" value="C:cytosol"/>
    <property type="evidence" value="ECO:0007669"/>
    <property type="project" value="TreeGrafter"/>
</dbReference>
<evidence type="ECO:0000256" key="2">
    <source>
        <dbReference type="ARBA" id="ARBA00022614"/>
    </source>
</evidence>
<evidence type="ECO:0000256" key="1">
    <source>
        <dbReference type="ARBA" id="ARBA00022468"/>
    </source>
</evidence>
<keyword evidence="5" id="KW-1185">Reference proteome</keyword>
<dbReference type="OrthoDB" id="120976at2759"/>
<dbReference type="EMBL" id="BRYA01000707">
    <property type="protein sequence ID" value="GMI30339.1"/>
    <property type="molecule type" value="Genomic_DNA"/>
</dbReference>
<accession>A0A9W7G372</accession>
<sequence length="171" mass="18561">MLPPDLALGREMVSGVCPRLTKLDLSYNGLKFKGTKSIFDAFSRGCGTGITALDLRCNSIDARGIQGFRSAMETGALPKMVHIDLRMNTFGDDGGKLIAHMVLSGVLGNLETIRLDSCQMRDAGMSAVFKAFNAKSIGFLMPKLKLASFKNNHPSTALVKQWGIIPPHIMF</sequence>
<dbReference type="GO" id="GO:0048471">
    <property type="term" value="C:perinuclear region of cytoplasm"/>
    <property type="evidence" value="ECO:0007669"/>
    <property type="project" value="TreeGrafter"/>
</dbReference>
<dbReference type="InterPro" id="IPR027038">
    <property type="entry name" value="RanGap"/>
</dbReference>
<dbReference type="InterPro" id="IPR001611">
    <property type="entry name" value="Leu-rich_rpt"/>
</dbReference>
<dbReference type="PANTHER" id="PTHR24113:SF12">
    <property type="entry name" value="RAN GTPASE-ACTIVATING PROTEIN 1"/>
    <property type="match status" value="1"/>
</dbReference>
<dbReference type="GO" id="GO:0005096">
    <property type="term" value="F:GTPase activator activity"/>
    <property type="evidence" value="ECO:0007669"/>
    <property type="project" value="UniProtKB-KW"/>
</dbReference>
<gene>
    <name evidence="4" type="ORF">TrCOL_g3397</name>
</gene>
<dbReference type="SUPFAM" id="SSF52047">
    <property type="entry name" value="RNI-like"/>
    <property type="match status" value="1"/>
</dbReference>
<protein>
    <submittedName>
        <fullName evidence="4">Uncharacterized protein</fullName>
    </submittedName>
</protein>
<dbReference type="Gene3D" id="3.80.10.10">
    <property type="entry name" value="Ribonuclease Inhibitor"/>
    <property type="match status" value="1"/>
</dbReference>
<dbReference type="GO" id="GO:0031267">
    <property type="term" value="F:small GTPase binding"/>
    <property type="evidence" value="ECO:0007669"/>
    <property type="project" value="TreeGrafter"/>
</dbReference>
<evidence type="ECO:0000313" key="4">
    <source>
        <dbReference type="EMBL" id="GMI30339.1"/>
    </source>
</evidence>